<feature type="transmembrane region" description="Helical" evidence="1">
    <location>
        <begin position="70"/>
        <end position="90"/>
    </location>
</feature>
<dbReference type="Pfam" id="PF03988">
    <property type="entry name" value="DUF347"/>
    <property type="match status" value="4"/>
</dbReference>
<keyword evidence="3" id="KW-1185">Reference proteome</keyword>
<feature type="transmembrane region" description="Helical" evidence="1">
    <location>
        <begin position="158"/>
        <end position="176"/>
    </location>
</feature>
<name>A0ABT2GPP6_9MICO</name>
<dbReference type="RefSeq" id="WP_259504216.1">
    <property type="nucleotide sequence ID" value="NZ_JANLCM010000001.1"/>
</dbReference>
<organism evidence="2 3">
    <name type="scientific">Herbiconiux aconitum</name>
    <dbReference type="NCBI Taxonomy" id="2970913"/>
    <lineage>
        <taxon>Bacteria</taxon>
        <taxon>Bacillati</taxon>
        <taxon>Actinomycetota</taxon>
        <taxon>Actinomycetes</taxon>
        <taxon>Micrococcales</taxon>
        <taxon>Microbacteriaceae</taxon>
        <taxon>Herbiconiux</taxon>
    </lineage>
</organism>
<protein>
    <recommendedName>
        <fullName evidence="4">Membrane-anchored protein</fullName>
    </recommendedName>
</protein>
<accession>A0ABT2GPP6</accession>
<dbReference type="Proteomes" id="UP001165584">
    <property type="component" value="Unassembled WGS sequence"/>
</dbReference>
<dbReference type="InterPro" id="IPR007136">
    <property type="entry name" value="DUF347"/>
</dbReference>
<feature type="transmembrane region" description="Helical" evidence="1">
    <location>
        <begin position="219"/>
        <end position="241"/>
    </location>
</feature>
<reference evidence="2" key="1">
    <citation type="submission" date="2022-08" db="EMBL/GenBank/DDBJ databases">
        <authorList>
            <person name="Deng Y."/>
            <person name="Han X.-F."/>
            <person name="Zhang Y.-Q."/>
        </authorList>
    </citation>
    <scope>NUCLEOTIDE SEQUENCE</scope>
    <source>
        <strain evidence="2">CPCC 205763</strain>
    </source>
</reference>
<feature type="transmembrane region" description="Helical" evidence="1">
    <location>
        <begin position="183"/>
        <end position="199"/>
    </location>
</feature>
<evidence type="ECO:0000313" key="2">
    <source>
        <dbReference type="EMBL" id="MCS5716746.1"/>
    </source>
</evidence>
<evidence type="ECO:0000256" key="1">
    <source>
        <dbReference type="SAM" id="Phobius"/>
    </source>
</evidence>
<gene>
    <name evidence="2" type="ORF">N1027_01195</name>
</gene>
<keyword evidence="1" id="KW-0812">Transmembrane</keyword>
<proteinExistence type="predicted"/>
<feature type="transmembrane region" description="Helical" evidence="1">
    <location>
        <begin position="135"/>
        <end position="152"/>
    </location>
</feature>
<feature type="transmembrane region" description="Helical" evidence="1">
    <location>
        <begin position="36"/>
        <end position="58"/>
    </location>
</feature>
<comment type="caution">
    <text evidence="2">The sequence shown here is derived from an EMBL/GenBank/DDBJ whole genome shotgun (WGS) entry which is preliminary data.</text>
</comment>
<evidence type="ECO:0008006" key="4">
    <source>
        <dbReference type="Google" id="ProtNLM"/>
    </source>
</evidence>
<dbReference type="EMBL" id="JANLCM010000001">
    <property type="protein sequence ID" value="MCS5716746.1"/>
    <property type="molecule type" value="Genomic_DNA"/>
</dbReference>
<evidence type="ECO:0000313" key="3">
    <source>
        <dbReference type="Proteomes" id="UP001165584"/>
    </source>
</evidence>
<keyword evidence="1" id="KW-0472">Membrane</keyword>
<sequence>MRQPVAIIANKVPEITALFWATKILTTGMGETTSDFIVTTIDPVVGVAVAFVALVAVFALQFQSRRYVPWVYWLTVVMVSVFGTMSADVAHVQFDIPYAISTGAFAAALAVVFSAWYLTERTLSIHRIDSTRREIFYWATVLTSFALGTAAGDLTATVLGLGYFGSGVLFTAAIAVPAVGYRFFRLNGVVAFWIAYVLTRPVGASFADWFGVAPERGGVGIGTGLVSLVLAAAITLCVIALSRSPVRHRWR</sequence>
<keyword evidence="1" id="KW-1133">Transmembrane helix</keyword>
<feature type="transmembrane region" description="Helical" evidence="1">
    <location>
        <begin position="96"/>
        <end position="119"/>
    </location>
</feature>